<proteinExistence type="predicted"/>
<accession>A0AAV5TX78</accession>
<dbReference type="GO" id="GO:0004714">
    <property type="term" value="F:transmembrane receptor protein tyrosine kinase activity"/>
    <property type="evidence" value="ECO:0007669"/>
    <property type="project" value="TreeGrafter"/>
</dbReference>
<dbReference type="PANTHER" id="PTHR24416">
    <property type="entry name" value="TYROSINE-PROTEIN KINASE RECEPTOR"/>
    <property type="match status" value="1"/>
</dbReference>
<feature type="non-terminal residue" evidence="2">
    <location>
        <position position="86"/>
    </location>
</feature>
<dbReference type="InterPro" id="IPR001245">
    <property type="entry name" value="Ser-Thr/Tyr_kinase_cat_dom"/>
</dbReference>
<dbReference type="PROSITE" id="PS50011">
    <property type="entry name" value="PROTEIN_KINASE_DOM"/>
    <property type="match status" value="1"/>
</dbReference>
<dbReference type="EMBL" id="BTSX01000005">
    <property type="protein sequence ID" value="GMS98828.1"/>
    <property type="molecule type" value="Genomic_DNA"/>
</dbReference>
<protein>
    <recommendedName>
        <fullName evidence="1">Protein kinase domain-containing protein</fullName>
    </recommendedName>
</protein>
<keyword evidence="3" id="KW-1185">Reference proteome</keyword>
<dbReference type="PANTHER" id="PTHR24416:SF583">
    <property type="entry name" value="RECEPTOR PROTEIN-TYROSINE KINASE"/>
    <property type="match status" value="1"/>
</dbReference>
<dbReference type="SUPFAM" id="SSF56112">
    <property type="entry name" value="Protein kinase-like (PK-like)"/>
    <property type="match status" value="1"/>
</dbReference>
<organism evidence="2 3">
    <name type="scientific">Pristionchus entomophagus</name>
    <dbReference type="NCBI Taxonomy" id="358040"/>
    <lineage>
        <taxon>Eukaryota</taxon>
        <taxon>Metazoa</taxon>
        <taxon>Ecdysozoa</taxon>
        <taxon>Nematoda</taxon>
        <taxon>Chromadorea</taxon>
        <taxon>Rhabditida</taxon>
        <taxon>Rhabditina</taxon>
        <taxon>Diplogasteromorpha</taxon>
        <taxon>Diplogasteroidea</taxon>
        <taxon>Neodiplogasteridae</taxon>
        <taxon>Pristionchus</taxon>
    </lineage>
</organism>
<dbReference type="InterPro" id="IPR050122">
    <property type="entry name" value="RTK"/>
</dbReference>
<dbReference type="GO" id="GO:0005524">
    <property type="term" value="F:ATP binding"/>
    <property type="evidence" value="ECO:0007669"/>
    <property type="project" value="InterPro"/>
</dbReference>
<reference evidence="2" key="1">
    <citation type="submission" date="2023-10" db="EMBL/GenBank/DDBJ databases">
        <title>Genome assembly of Pristionchus species.</title>
        <authorList>
            <person name="Yoshida K."/>
            <person name="Sommer R.J."/>
        </authorList>
    </citation>
    <scope>NUCLEOTIDE SEQUENCE</scope>
    <source>
        <strain evidence="2">RS0144</strain>
    </source>
</reference>
<feature type="non-terminal residue" evidence="2">
    <location>
        <position position="1"/>
    </location>
</feature>
<feature type="domain" description="Protein kinase" evidence="1">
    <location>
        <begin position="1"/>
        <end position="86"/>
    </location>
</feature>
<dbReference type="Pfam" id="PF07714">
    <property type="entry name" value="PK_Tyr_Ser-Thr"/>
    <property type="match status" value="1"/>
</dbReference>
<dbReference type="Gene3D" id="1.10.510.10">
    <property type="entry name" value="Transferase(Phosphotransferase) domain 1"/>
    <property type="match status" value="1"/>
</dbReference>
<dbReference type="GO" id="GO:0007169">
    <property type="term" value="P:cell surface receptor protein tyrosine kinase signaling pathway"/>
    <property type="evidence" value="ECO:0007669"/>
    <property type="project" value="TreeGrafter"/>
</dbReference>
<dbReference type="InterPro" id="IPR011009">
    <property type="entry name" value="Kinase-like_dom_sf"/>
</dbReference>
<sequence length="86" mass="10178">LLISEYCSNGDLLVFMWERRKYMLEQIEDHDETITSKKQLMFANQIAFGLEYLTSRGFLHRDIAAKNIMIDQRETWKIGDFGLCRA</sequence>
<comment type="caution">
    <text evidence="2">The sequence shown here is derived from an EMBL/GenBank/DDBJ whole genome shotgun (WGS) entry which is preliminary data.</text>
</comment>
<dbReference type="InterPro" id="IPR000719">
    <property type="entry name" value="Prot_kinase_dom"/>
</dbReference>
<dbReference type="AlphaFoldDB" id="A0AAV5TX78"/>
<dbReference type="GO" id="GO:0005886">
    <property type="term" value="C:plasma membrane"/>
    <property type="evidence" value="ECO:0007669"/>
    <property type="project" value="TreeGrafter"/>
</dbReference>
<evidence type="ECO:0000313" key="2">
    <source>
        <dbReference type="EMBL" id="GMS98828.1"/>
    </source>
</evidence>
<evidence type="ECO:0000259" key="1">
    <source>
        <dbReference type="PROSITE" id="PS50011"/>
    </source>
</evidence>
<dbReference type="PROSITE" id="PS00109">
    <property type="entry name" value="PROTEIN_KINASE_TYR"/>
    <property type="match status" value="1"/>
</dbReference>
<dbReference type="InterPro" id="IPR008266">
    <property type="entry name" value="Tyr_kinase_AS"/>
</dbReference>
<dbReference type="GO" id="GO:0043235">
    <property type="term" value="C:receptor complex"/>
    <property type="evidence" value="ECO:0007669"/>
    <property type="project" value="TreeGrafter"/>
</dbReference>
<name>A0AAV5TX78_9BILA</name>
<dbReference type="Proteomes" id="UP001432027">
    <property type="component" value="Unassembled WGS sequence"/>
</dbReference>
<evidence type="ECO:0000313" key="3">
    <source>
        <dbReference type="Proteomes" id="UP001432027"/>
    </source>
</evidence>
<gene>
    <name evidence="2" type="ORF">PENTCL1PPCAC_21003</name>
</gene>